<accession>A0AAD9VVZ2</accession>
<organism evidence="9 10">
    <name type="scientific">Odynerus spinipes</name>
    <dbReference type="NCBI Taxonomy" id="1348599"/>
    <lineage>
        <taxon>Eukaryota</taxon>
        <taxon>Metazoa</taxon>
        <taxon>Ecdysozoa</taxon>
        <taxon>Arthropoda</taxon>
        <taxon>Hexapoda</taxon>
        <taxon>Insecta</taxon>
        <taxon>Pterygota</taxon>
        <taxon>Neoptera</taxon>
        <taxon>Endopterygota</taxon>
        <taxon>Hymenoptera</taxon>
        <taxon>Apocrita</taxon>
        <taxon>Aculeata</taxon>
        <taxon>Vespoidea</taxon>
        <taxon>Vespidae</taxon>
        <taxon>Eumeninae</taxon>
        <taxon>Odynerus</taxon>
    </lineage>
</organism>
<evidence type="ECO:0000256" key="8">
    <source>
        <dbReference type="SAM" id="Phobius"/>
    </source>
</evidence>
<evidence type="ECO:0000256" key="4">
    <source>
        <dbReference type="ARBA" id="ARBA00023128"/>
    </source>
</evidence>
<dbReference type="AlphaFoldDB" id="A0AAD9VVZ2"/>
<dbReference type="Proteomes" id="UP001258017">
    <property type="component" value="Unassembled WGS sequence"/>
</dbReference>
<comment type="subcellular location">
    <subcellularLocation>
        <location evidence="1">Mitochondrion inner membrane</location>
    </subcellularLocation>
</comment>
<comment type="similarity">
    <text evidence="6">Belongs to the cytochrome c oxidase subunit 6A family.</text>
</comment>
<name>A0AAD9VVZ2_9HYME</name>
<dbReference type="PANTHER" id="PTHR11504">
    <property type="entry name" value="CYTOCHROME C OXIDASE POLYPEPTIDE VIA"/>
    <property type="match status" value="1"/>
</dbReference>
<feature type="compositionally biased region" description="Pro residues" evidence="7">
    <location>
        <begin position="199"/>
        <end position="210"/>
    </location>
</feature>
<keyword evidence="10" id="KW-1185">Reference proteome</keyword>
<evidence type="ECO:0000256" key="3">
    <source>
        <dbReference type="ARBA" id="ARBA00022946"/>
    </source>
</evidence>
<evidence type="ECO:0000256" key="5">
    <source>
        <dbReference type="ARBA" id="ARBA00023136"/>
    </source>
</evidence>
<evidence type="ECO:0000256" key="7">
    <source>
        <dbReference type="SAM" id="MobiDB-lite"/>
    </source>
</evidence>
<feature type="region of interest" description="Disordered" evidence="7">
    <location>
        <begin position="277"/>
        <end position="301"/>
    </location>
</feature>
<feature type="compositionally biased region" description="Basic and acidic residues" evidence="7">
    <location>
        <begin position="135"/>
        <end position="153"/>
    </location>
</feature>
<evidence type="ECO:0000313" key="10">
    <source>
        <dbReference type="Proteomes" id="UP001258017"/>
    </source>
</evidence>
<sequence length="301" mass="34363">MITWLNDSTLSKKDHGMTPPSLDLRDSAWSKIRDEQTFSRLISQRNSKQRLKSLKKSRSFIFSSQPRKQQNIFGHVLTTKRYLSRVGFTFPIIRAYSTRDDTSETEKCSRKDPYSGYSTLEGGESCGMRKNSKLSTDKNDCVDHSKDAESRQDIEKVDYVERNDCQADNSQATNTSCDKDPCLSEVCSQSPDPSSTSEPPCPPEEPPPCPPKRDPGASKLLRFLSICTLPIIFIAALIIIPKAEKRKQQPRPPFWDVPYMYRRVKPFPWGDGNHTFFHNPERNPVRPDGYEVPDPNEPKSE</sequence>
<evidence type="ECO:0000313" key="9">
    <source>
        <dbReference type="EMBL" id="KAK2587975.1"/>
    </source>
</evidence>
<reference evidence="9" key="2">
    <citation type="journal article" date="2023" name="Commun. Biol.">
        <title>Intrasexual cuticular hydrocarbon dimorphism in a wasp sheds light on hydrocarbon biosynthesis genes in Hymenoptera.</title>
        <authorList>
            <person name="Moris V.C."/>
            <person name="Podsiadlowski L."/>
            <person name="Martin S."/>
            <person name="Oeyen J.P."/>
            <person name="Donath A."/>
            <person name="Petersen M."/>
            <person name="Wilbrandt J."/>
            <person name="Misof B."/>
            <person name="Liedtke D."/>
            <person name="Thamm M."/>
            <person name="Scheiner R."/>
            <person name="Schmitt T."/>
            <person name="Niehuis O."/>
        </authorList>
    </citation>
    <scope>NUCLEOTIDE SEQUENCE</scope>
    <source>
        <strain evidence="9">GBR_01_08_01A</strain>
    </source>
</reference>
<feature type="region of interest" description="Disordered" evidence="7">
    <location>
        <begin position="121"/>
        <end position="153"/>
    </location>
</feature>
<evidence type="ECO:0000256" key="1">
    <source>
        <dbReference type="ARBA" id="ARBA00004273"/>
    </source>
</evidence>
<keyword evidence="4" id="KW-0496">Mitochondrion</keyword>
<dbReference type="SUPFAM" id="SSF81411">
    <property type="entry name" value="Mitochondrial cytochrome c oxidase subunit VIa"/>
    <property type="match status" value="1"/>
</dbReference>
<gene>
    <name evidence="9" type="ORF">KPH14_004055</name>
</gene>
<evidence type="ECO:0008006" key="11">
    <source>
        <dbReference type="Google" id="ProtNLM"/>
    </source>
</evidence>
<keyword evidence="8" id="KW-1133">Transmembrane helix</keyword>
<comment type="caution">
    <text evidence="9">The sequence shown here is derived from an EMBL/GenBank/DDBJ whole genome shotgun (WGS) entry which is preliminary data.</text>
</comment>
<dbReference type="EMBL" id="JAIFRP010000006">
    <property type="protein sequence ID" value="KAK2587975.1"/>
    <property type="molecule type" value="Genomic_DNA"/>
</dbReference>
<keyword evidence="2" id="KW-0999">Mitochondrion inner membrane</keyword>
<dbReference type="Pfam" id="PF02046">
    <property type="entry name" value="COX6A"/>
    <property type="match status" value="1"/>
</dbReference>
<evidence type="ECO:0000256" key="6">
    <source>
        <dbReference type="RuleBase" id="RU004396"/>
    </source>
</evidence>
<dbReference type="GO" id="GO:0006123">
    <property type="term" value="P:mitochondrial electron transport, cytochrome c to oxygen"/>
    <property type="evidence" value="ECO:0007669"/>
    <property type="project" value="TreeGrafter"/>
</dbReference>
<proteinExistence type="inferred from homology"/>
<keyword evidence="3" id="KW-0809">Transit peptide</keyword>
<dbReference type="Gene3D" id="4.10.95.10">
    <property type="entry name" value="Cytochrome c oxidase, subunit VIa"/>
    <property type="match status" value="1"/>
</dbReference>
<feature type="compositionally biased region" description="Basic and acidic residues" evidence="7">
    <location>
        <begin position="279"/>
        <end position="289"/>
    </location>
</feature>
<keyword evidence="8" id="KW-0812">Transmembrane</keyword>
<dbReference type="GO" id="GO:0030234">
    <property type="term" value="F:enzyme regulator activity"/>
    <property type="evidence" value="ECO:0007669"/>
    <property type="project" value="TreeGrafter"/>
</dbReference>
<dbReference type="InterPro" id="IPR001349">
    <property type="entry name" value="Cyt_c_oxidase_su6a"/>
</dbReference>
<keyword evidence="5 8" id="KW-0472">Membrane</keyword>
<dbReference type="InterPro" id="IPR036418">
    <property type="entry name" value="Cyt_c_oxidase_su6a_sf"/>
</dbReference>
<dbReference type="PANTHER" id="PTHR11504:SF0">
    <property type="entry name" value="CYTOCHROME C OXIDASE SUBUNIT"/>
    <property type="match status" value="1"/>
</dbReference>
<evidence type="ECO:0000256" key="2">
    <source>
        <dbReference type="ARBA" id="ARBA00022792"/>
    </source>
</evidence>
<reference evidence="9" key="1">
    <citation type="submission" date="2021-08" db="EMBL/GenBank/DDBJ databases">
        <authorList>
            <person name="Misof B."/>
            <person name="Oliver O."/>
            <person name="Podsiadlowski L."/>
            <person name="Donath A."/>
            <person name="Peters R."/>
            <person name="Mayer C."/>
            <person name="Rust J."/>
            <person name="Gunkel S."/>
            <person name="Lesny P."/>
            <person name="Martin S."/>
            <person name="Oeyen J.P."/>
            <person name="Petersen M."/>
            <person name="Panagiotis P."/>
            <person name="Wilbrandt J."/>
            <person name="Tanja T."/>
        </authorList>
    </citation>
    <scope>NUCLEOTIDE SEQUENCE</scope>
    <source>
        <strain evidence="9">GBR_01_08_01A</strain>
        <tissue evidence="9">Thorax + abdomen</tissue>
    </source>
</reference>
<protein>
    <recommendedName>
        <fullName evidence="11">Cytochrome c oxidase polypeptide VIa</fullName>
    </recommendedName>
</protein>
<feature type="region of interest" description="Disordered" evidence="7">
    <location>
        <begin position="188"/>
        <end position="214"/>
    </location>
</feature>
<feature type="transmembrane region" description="Helical" evidence="8">
    <location>
        <begin position="220"/>
        <end position="240"/>
    </location>
</feature>
<feature type="compositionally biased region" description="Low complexity" evidence="7">
    <location>
        <begin position="188"/>
        <end position="198"/>
    </location>
</feature>
<dbReference type="GO" id="GO:0005743">
    <property type="term" value="C:mitochondrial inner membrane"/>
    <property type="evidence" value="ECO:0007669"/>
    <property type="project" value="UniProtKB-SubCell"/>
</dbReference>